<dbReference type="Pfam" id="PF01565">
    <property type="entry name" value="FAD_binding_4"/>
    <property type="match status" value="1"/>
</dbReference>
<evidence type="ECO:0000313" key="9">
    <source>
        <dbReference type="EMBL" id="MDQ0338185.1"/>
    </source>
</evidence>
<evidence type="ECO:0000256" key="4">
    <source>
        <dbReference type="ARBA" id="ARBA00022827"/>
    </source>
</evidence>
<dbReference type="Gene3D" id="3.30.465.10">
    <property type="match status" value="1"/>
</dbReference>
<dbReference type="PANTHER" id="PTHR11748">
    <property type="entry name" value="D-LACTATE DEHYDROGENASE"/>
    <property type="match status" value="1"/>
</dbReference>
<gene>
    <name evidence="9" type="ORF">J2S00_000969</name>
</gene>
<dbReference type="SUPFAM" id="SSF56176">
    <property type="entry name" value="FAD-binding/transporter-associated domain-like"/>
    <property type="match status" value="1"/>
</dbReference>
<dbReference type="EC" id="1.1.2.4" evidence="7"/>
<dbReference type="EMBL" id="JAUSUQ010000003">
    <property type="protein sequence ID" value="MDQ0338185.1"/>
    <property type="molecule type" value="Genomic_DNA"/>
</dbReference>
<keyword evidence="5" id="KW-0809">Transit peptide</keyword>
<comment type="caution">
    <text evidence="9">The sequence shown here is derived from an EMBL/GenBank/DDBJ whole genome shotgun (WGS) entry which is preliminary data.</text>
</comment>
<accession>A0ABU0CP47</accession>
<dbReference type="InterPro" id="IPR006094">
    <property type="entry name" value="Oxid_FAD_bind_N"/>
</dbReference>
<feature type="domain" description="FAD-binding PCMH-type" evidence="8">
    <location>
        <begin position="38"/>
        <end position="221"/>
    </location>
</feature>
<dbReference type="Pfam" id="PF02913">
    <property type="entry name" value="FAD-oxidase_C"/>
    <property type="match status" value="1"/>
</dbReference>
<dbReference type="Proteomes" id="UP001232445">
    <property type="component" value="Unassembled WGS sequence"/>
</dbReference>
<comment type="cofactor">
    <cofactor evidence="1">
        <name>FAD</name>
        <dbReference type="ChEBI" id="CHEBI:57692"/>
    </cofactor>
</comment>
<evidence type="ECO:0000313" key="10">
    <source>
        <dbReference type="Proteomes" id="UP001232445"/>
    </source>
</evidence>
<evidence type="ECO:0000256" key="5">
    <source>
        <dbReference type="ARBA" id="ARBA00022946"/>
    </source>
</evidence>
<dbReference type="InterPro" id="IPR004113">
    <property type="entry name" value="FAD-bd_oxidored_4_C"/>
</dbReference>
<dbReference type="InterPro" id="IPR016171">
    <property type="entry name" value="Vanillyl_alc_oxidase_C-sub2"/>
</dbReference>
<keyword evidence="4" id="KW-0274">FAD</keyword>
<dbReference type="GO" id="GO:0003973">
    <property type="term" value="F:(S)-2-hydroxy-acid oxidase activity"/>
    <property type="evidence" value="ECO:0007669"/>
    <property type="project" value="UniProtKB-EC"/>
</dbReference>
<sequence length="468" mass="51196">MIEKIISELQRVIDKERVLWRKTDMMTYAYDASFATQLEPKEPEAVVIPLSTDEVQACVQLANKYQVPLYPRGAATGQTGGAVPIKGGIVLDMSKMDRIIEVDDENFQVIVEPGIIQANLNAALKKYGLFFPPDPGSSKMCTVGGMISNNSSGLRAVKYGVTRQYVLGLEIVLPTGEVIVTGGEKSRALKSVSGYDLAHLMIGSEGTLGIVTRIRLKLLPLPPARGIVLCSFPKIEQAIEGVRAVYHSGIIPSAIEIMDIYATRAANKMRPDLNLPETEALLLFEVDGNKDIVALQVKTISEALKSHTDYVKFSDDPEQCENLWQSRKIVGAAVGNLKPGGIRVYGGEDICVPFSRLPEAIRRIHEITNSYNIVCGIYGHVGDGNLHTAPIIDINNQQEVEKAKQMIEEIHHLAIELGGTTTAEHGVGIVRAPYMEIEHGQALDVMRRLKKTLDPNNILNPGKMALPT</sequence>
<dbReference type="InterPro" id="IPR016169">
    <property type="entry name" value="FAD-bd_PCMH_sub2"/>
</dbReference>
<keyword evidence="6 9" id="KW-0560">Oxidoreductase</keyword>
<name>A0ABU0CP47_9BACI</name>
<comment type="similarity">
    <text evidence="2">Belongs to the FAD-binding oxidoreductase/transferase type 4 family.</text>
</comment>
<proteinExistence type="inferred from homology"/>
<keyword evidence="10" id="KW-1185">Reference proteome</keyword>
<dbReference type="PANTHER" id="PTHR11748:SF111">
    <property type="entry name" value="D-LACTATE DEHYDROGENASE, MITOCHONDRIAL-RELATED"/>
    <property type="match status" value="1"/>
</dbReference>
<dbReference type="RefSeq" id="WP_307336141.1">
    <property type="nucleotide sequence ID" value="NZ_JAUSUQ010000003.1"/>
</dbReference>
<evidence type="ECO:0000259" key="8">
    <source>
        <dbReference type="PROSITE" id="PS51387"/>
    </source>
</evidence>
<dbReference type="PROSITE" id="PS51387">
    <property type="entry name" value="FAD_PCMH"/>
    <property type="match status" value="1"/>
</dbReference>
<keyword evidence="3" id="KW-0285">Flavoprotein</keyword>
<evidence type="ECO:0000256" key="3">
    <source>
        <dbReference type="ARBA" id="ARBA00022630"/>
    </source>
</evidence>
<evidence type="ECO:0000256" key="1">
    <source>
        <dbReference type="ARBA" id="ARBA00001974"/>
    </source>
</evidence>
<evidence type="ECO:0000256" key="7">
    <source>
        <dbReference type="ARBA" id="ARBA00038897"/>
    </source>
</evidence>
<protein>
    <recommendedName>
        <fullName evidence="7">D-lactate dehydrogenase (cytochrome)</fullName>
        <ecNumber evidence="7">1.1.2.4</ecNumber>
    </recommendedName>
</protein>
<dbReference type="InterPro" id="IPR036318">
    <property type="entry name" value="FAD-bd_PCMH-like_sf"/>
</dbReference>
<reference evidence="9 10" key="1">
    <citation type="submission" date="2023-07" db="EMBL/GenBank/DDBJ databases">
        <title>Genomic Encyclopedia of Type Strains, Phase IV (KMG-IV): sequencing the most valuable type-strain genomes for metagenomic binning, comparative biology and taxonomic classification.</title>
        <authorList>
            <person name="Goeker M."/>
        </authorList>
    </citation>
    <scope>NUCLEOTIDE SEQUENCE [LARGE SCALE GENOMIC DNA]</scope>
    <source>
        <strain evidence="9 10">DSM 17740</strain>
    </source>
</reference>
<evidence type="ECO:0000256" key="6">
    <source>
        <dbReference type="ARBA" id="ARBA00023002"/>
    </source>
</evidence>
<dbReference type="InterPro" id="IPR016164">
    <property type="entry name" value="FAD-linked_Oxase-like_C"/>
</dbReference>
<organism evidence="9 10">
    <name type="scientific">Caldalkalibacillus uzonensis</name>
    <dbReference type="NCBI Taxonomy" id="353224"/>
    <lineage>
        <taxon>Bacteria</taxon>
        <taxon>Bacillati</taxon>
        <taxon>Bacillota</taxon>
        <taxon>Bacilli</taxon>
        <taxon>Bacillales</taxon>
        <taxon>Bacillaceae</taxon>
        <taxon>Caldalkalibacillus</taxon>
    </lineage>
</organism>
<dbReference type="SUPFAM" id="SSF55103">
    <property type="entry name" value="FAD-linked oxidases, C-terminal domain"/>
    <property type="match status" value="1"/>
</dbReference>
<dbReference type="Gene3D" id="3.30.70.2740">
    <property type="match status" value="1"/>
</dbReference>
<dbReference type="InterPro" id="IPR016166">
    <property type="entry name" value="FAD-bd_PCMH"/>
</dbReference>
<evidence type="ECO:0000256" key="2">
    <source>
        <dbReference type="ARBA" id="ARBA00008000"/>
    </source>
</evidence>
<dbReference type="Gene3D" id="1.10.45.10">
    <property type="entry name" value="Vanillyl-alcohol Oxidase, Chain A, domain 4"/>
    <property type="match status" value="1"/>
</dbReference>